<dbReference type="Proteomes" id="UP000251314">
    <property type="component" value="Unassembled WGS sequence"/>
</dbReference>
<gene>
    <name evidence="7" type="ORF">PC110_g13138</name>
    <name evidence="2" type="ORF">PC113_g19612</name>
    <name evidence="3" type="ORF">PC115_g21937</name>
    <name evidence="4" type="ORF">PC117_g15799</name>
    <name evidence="5" type="ORF">PC118_g19307</name>
    <name evidence="6" type="ORF">PC129_g18528</name>
</gene>
<dbReference type="EMBL" id="RCMI01001664">
    <property type="protein sequence ID" value="KAG2882463.1"/>
    <property type="molecule type" value="Genomic_DNA"/>
</dbReference>
<name>A0A329S1B3_9STRA</name>
<dbReference type="SUPFAM" id="SSF56672">
    <property type="entry name" value="DNA/RNA polymerases"/>
    <property type="match status" value="1"/>
</dbReference>
<proteinExistence type="predicted"/>
<feature type="domain" description="Reverse transcriptase Ty1/copia-type" evidence="1">
    <location>
        <begin position="2"/>
        <end position="157"/>
    </location>
</feature>
<evidence type="ECO:0000313" key="2">
    <source>
        <dbReference type="EMBL" id="KAG2838712.1"/>
    </source>
</evidence>
<evidence type="ECO:0000259" key="1">
    <source>
        <dbReference type="Pfam" id="PF07727"/>
    </source>
</evidence>
<evidence type="ECO:0000313" key="5">
    <source>
        <dbReference type="EMBL" id="KAG2966222.1"/>
    </source>
</evidence>
<organism evidence="7 8">
    <name type="scientific">Phytophthora cactorum</name>
    <dbReference type="NCBI Taxonomy" id="29920"/>
    <lineage>
        <taxon>Eukaryota</taxon>
        <taxon>Sar</taxon>
        <taxon>Stramenopiles</taxon>
        <taxon>Oomycota</taxon>
        <taxon>Peronosporomycetes</taxon>
        <taxon>Peronosporales</taxon>
        <taxon>Peronosporaceae</taxon>
        <taxon>Phytophthora</taxon>
    </lineage>
</organism>
<sequence>MEAIRVVIVLAFYYDLQLRQIDFTTAFLNGDMDVDVNMEQPELFDDGGGRVCLLKKSLYGLKQAPLIWNATLKKYLVKLGFKPSIIADGVYVMWIDDSPIFLTVYVDDVVIAAKTNQITWLISQLKSEFKLKDLGEINLLLAMDVKVEPTRVTLSQES</sequence>
<reference evidence="7 8" key="1">
    <citation type="submission" date="2018-01" db="EMBL/GenBank/DDBJ databases">
        <title>Draft genome of the strawberry crown rot pathogen Phytophthora cactorum.</title>
        <authorList>
            <person name="Armitage A.D."/>
            <person name="Lysoe E."/>
            <person name="Nellist C.F."/>
            <person name="Harrison R.J."/>
            <person name="Brurberg M.B."/>
        </authorList>
    </citation>
    <scope>NUCLEOTIDE SEQUENCE [LARGE SCALE GENOMIC DNA]</scope>
    <source>
        <strain evidence="7 8">10300</strain>
    </source>
</reference>
<reference evidence="2" key="2">
    <citation type="submission" date="2018-10" db="EMBL/GenBank/DDBJ databases">
        <title>Effector identification in a new, highly contiguous assembly of the strawberry crown rot pathogen Phytophthora cactorum.</title>
        <authorList>
            <person name="Armitage A.D."/>
            <person name="Nellist C.F."/>
            <person name="Bates H."/>
            <person name="Vickerstaff R.J."/>
            <person name="Harrison R.J."/>
        </authorList>
    </citation>
    <scope>NUCLEOTIDE SEQUENCE</scope>
    <source>
        <strain evidence="2">15-7</strain>
        <strain evidence="3">4032</strain>
        <strain evidence="4">4040</strain>
        <strain evidence="5">P415</strain>
        <strain evidence="6">P421</strain>
    </source>
</reference>
<comment type="caution">
    <text evidence="7">The sequence shown here is derived from an EMBL/GenBank/DDBJ whole genome shotgun (WGS) entry which is preliminary data.</text>
</comment>
<keyword evidence="8" id="KW-1185">Reference proteome</keyword>
<dbReference type="Proteomes" id="UP000735874">
    <property type="component" value="Unassembled WGS sequence"/>
</dbReference>
<evidence type="ECO:0000313" key="4">
    <source>
        <dbReference type="EMBL" id="KAG2923146.1"/>
    </source>
</evidence>
<dbReference type="Proteomes" id="UP000697107">
    <property type="component" value="Unassembled WGS sequence"/>
</dbReference>
<dbReference type="Proteomes" id="UP000774804">
    <property type="component" value="Unassembled WGS sequence"/>
</dbReference>
<dbReference type="InterPro" id="IPR013103">
    <property type="entry name" value="RVT_2"/>
</dbReference>
<evidence type="ECO:0000313" key="6">
    <source>
        <dbReference type="EMBL" id="KAG3210473.1"/>
    </source>
</evidence>
<dbReference type="EMBL" id="RCMK01000539">
    <property type="protein sequence ID" value="KAG2923146.1"/>
    <property type="molecule type" value="Genomic_DNA"/>
</dbReference>
<dbReference type="STRING" id="29920.A0A329S1B3"/>
<accession>A0A329S1B3</accession>
<evidence type="ECO:0000313" key="7">
    <source>
        <dbReference type="EMBL" id="RAW30511.1"/>
    </source>
</evidence>
<dbReference type="Proteomes" id="UP000760860">
    <property type="component" value="Unassembled WGS sequence"/>
</dbReference>
<dbReference type="InterPro" id="IPR043502">
    <property type="entry name" value="DNA/RNA_pol_sf"/>
</dbReference>
<evidence type="ECO:0000313" key="8">
    <source>
        <dbReference type="Proteomes" id="UP000251314"/>
    </source>
</evidence>
<evidence type="ECO:0000313" key="3">
    <source>
        <dbReference type="EMBL" id="KAG2882463.1"/>
    </source>
</evidence>
<protein>
    <recommendedName>
        <fullName evidence="1">Reverse transcriptase Ty1/copia-type domain-containing protein</fullName>
    </recommendedName>
</protein>
<dbReference type="AlphaFoldDB" id="A0A329S1B3"/>
<dbReference type="EMBL" id="RCML01001036">
    <property type="protein sequence ID" value="KAG2966222.1"/>
    <property type="molecule type" value="Genomic_DNA"/>
</dbReference>
<dbReference type="EMBL" id="RCMG01001024">
    <property type="protein sequence ID" value="KAG2838712.1"/>
    <property type="molecule type" value="Genomic_DNA"/>
</dbReference>
<dbReference type="Proteomes" id="UP000736787">
    <property type="component" value="Unassembled WGS sequence"/>
</dbReference>
<dbReference type="VEuPathDB" id="FungiDB:PC110_g13138"/>
<dbReference type="EMBL" id="MJFZ01000367">
    <property type="protein sequence ID" value="RAW30511.1"/>
    <property type="molecule type" value="Genomic_DNA"/>
</dbReference>
<dbReference type="EMBL" id="RCMV01001089">
    <property type="protein sequence ID" value="KAG3210473.1"/>
    <property type="molecule type" value="Genomic_DNA"/>
</dbReference>
<dbReference type="OrthoDB" id="411615at2759"/>
<dbReference type="Pfam" id="PF07727">
    <property type="entry name" value="RVT_2"/>
    <property type="match status" value="1"/>
</dbReference>